<dbReference type="EMBL" id="LR796186">
    <property type="protein sequence ID" value="CAB4125640.1"/>
    <property type="molecule type" value="Genomic_DNA"/>
</dbReference>
<name>A0A6J5KZW2_9CAUD</name>
<organism evidence="1">
    <name type="scientific">uncultured Caudovirales phage</name>
    <dbReference type="NCBI Taxonomy" id="2100421"/>
    <lineage>
        <taxon>Viruses</taxon>
        <taxon>Duplodnaviria</taxon>
        <taxon>Heunggongvirae</taxon>
        <taxon>Uroviricota</taxon>
        <taxon>Caudoviricetes</taxon>
        <taxon>Peduoviridae</taxon>
        <taxon>Maltschvirus</taxon>
        <taxon>Maltschvirus maltsch</taxon>
    </lineage>
</organism>
<sequence>MNERIKELAKEAGYYLYDLTETHGIKTVETDSTDEWITLEKFAELIVRECADFIAPMGDYSGGHGEPSVPRPRDCAKRLKEHFGVEE</sequence>
<reference evidence="1" key="1">
    <citation type="submission" date="2020-04" db="EMBL/GenBank/DDBJ databases">
        <authorList>
            <person name="Chiriac C."/>
            <person name="Salcher M."/>
            <person name="Ghai R."/>
            <person name="Kavagutti S V."/>
        </authorList>
    </citation>
    <scope>NUCLEOTIDE SEQUENCE</scope>
</reference>
<gene>
    <name evidence="1" type="ORF">UFOVP58_189</name>
</gene>
<protein>
    <submittedName>
        <fullName evidence="1">Uncharacterized protein</fullName>
    </submittedName>
</protein>
<evidence type="ECO:0000313" key="1">
    <source>
        <dbReference type="EMBL" id="CAB4125640.1"/>
    </source>
</evidence>
<proteinExistence type="predicted"/>
<accession>A0A6J5KZW2</accession>